<protein>
    <recommendedName>
        <fullName evidence="1">LUD domain-containing protein</fullName>
    </recommendedName>
</protein>
<dbReference type="Pfam" id="PF02589">
    <property type="entry name" value="LUD_dom"/>
    <property type="match status" value="1"/>
</dbReference>
<dbReference type="SUPFAM" id="SSF100950">
    <property type="entry name" value="NagB/RpiA/CoA transferase-like"/>
    <property type="match status" value="1"/>
</dbReference>
<evidence type="ECO:0000259" key="1">
    <source>
        <dbReference type="Pfam" id="PF02589"/>
    </source>
</evidence>
<accession>A0A381SEP0</accession>
<dbReference type="Gene3D" id="3.40.50.10420">
    <property type="entry name" value="NagB/RpiA/CoA transferase-like"/>
    <property type="match status" value="1"/>
</dbReference>
<reference evidence="2" key="1">
    <citation type="submission" date="2018-05" db="EMBL/GenBank/DDBJ databases">
        <authorList>
            <person name="Lanie J.A."/>
            <person name="Ng W.-L."/>
            <person name="Kazmierczak K.M."/>
            <person name="Andrzejewski T.M."/>
            <person name="Davidsen T.M."/>
            <person name="Wayne K.J."/>
            <person name="Tettelin H."/>
            <person name="Glass J.I."/>
            <person name="Rusch D."/>
            <person name="Podicherti R."/>
            <person name="Tsui H.-C.T."/>
            <person name="Winkler M.E."/>
        </authorList>
    </citation>
    <scope>NUCLEOTIDE SEQUENCE</scope>
</reference>
<sequence length="214" mass="24273">MKRLTTIHSRSQFAEFRPMKQPNPPSWTLKEKISRLKSTMEAVHTEVLLCNDLDFSSVFQRVVEEKGIGRLLYARNTALGSQIYLMKERTPKKLPELATYDESIENWKEQLFSVDASVTETRGGIAETGSLILWPTEEEPRLMSLVPPIHLAVLKAETIHHNFSEVIQKEKWSEQMPTNALLISGPSKTADIEQTLVYGVHGPSQLVVFVIQSN</sequence>
<feature type="domain" description="LUD" evidence="1">
    <location>
        <begin position="34"/>
        <end position="211"/>
    </location>
</feature>
<dbReference type="AlphaFoldDB" id="A0A381SEP0"/>
<dbReference type="InterPro" id="IPR024185">
    <property type="entry name" value="FTHF_cligase-like_sf"/>
</dbReference>
<proteinExistence type="predicted"/>
<name>A0A381SEP0_9ZZZZ</name>
<dbReference type="PANTHER" id="PTHR43682:SF1">
    <property type="entry name" value="LACTATE UTILIZATION PROTEIN C"/>
    <property type="match status" value="1"/>
</dbReference>
<dbReference type="EMBL" id="UINC01003015">
    <property type="protein sequence ID" value="SVA02535.1"/>
    <property type="molecule type" value="Genomic_DNA"/>
</dbReference>
<dbReference type="InterPro" id="IPR037171">
    <property type="entry name" value="NagB/RpiA_transferase-like"/>
</dbReference>
<dbReference type="PANTHER" id="PTHR43682">
    <property type="entry name" value="LACTATE UTILIZATION PROTEIN C"/>
    <property type="match status" value="1"/>
</dbReference>
<gene>
    <name evidence="2" type="ORF">METZ01_LOCUS55389</name>
</gene>
<evidence type="ECO:0000313" key="2">
    <source>
        <dbReference type="EMBL" id="SVA02535.1"/>
    </source>
</evidence>
<dbReference type="InterPro" id="IPR003741">
    <property type="entry name" value="LUD_dom"/>
</dbReference>
<organism evidence="2">
    <name type="scientific">marine metagenome</name>
    <dbReference type="NCBI Taxonomy" id="408172"/>
    <lineage>
        <taxon>unclassified sequences</taxon>
        <taxon>metagenomes</taxon>
        <taxon>ecological metagenomes</taxon>
    </lineage>
</organism>